<feature type="domain" description="GP-PDE" evidence="6">
    <location>
        <begin position="57"/>
        <end position="303"/>
    </location>
</feature>
<protein>
    <recommendedName>
        <fullName evidence="6">GP-PDE domain-containing protein</fullName>
    </recommendedName>
</protein>
<dbReference type="Gene3D" id="3.20.20.190">
    <property type="entry name" value="Phosphatidylinositol (PI) phosphodiesterase"/>
    <property type="match status" value="1"/>
</dbReference>
<organism evidence="7">
    <name type="scientific">Oppiella nova</name>
    <dbReference type="NCBI Taxonomy" id="334625"/>
    <lineage>
        <taxon>Eukaryota</taxon>
        <taxon>Metazoa</taxon>
        <taxon>Ecdysozoa</taxon>
        <taxon>Arthropoda</taxon>
        <taxon>Chelicerata</taxon>
        <taxon>Arachnida</taxon>
        <taxon>Acari</taxon>
        <taxon>Acariformes</taxon>
        <taxon>Sarcoptiformes</taxon>
        <taxon>Oribatida</taxon>
        <taxon>Brachypylina</taxon>
        <taxon>Oppioidea</taxon>
        <taxon>Oppiidae</taxon>
        <taxon>Oppiella</taxon>
    </lineage>
</organism>
<keyword evidence="8" id="KW-1185">Reference proteome</keyword>
<evidence type="ECO:0000256" key="5">
    <source>
        <dbReference type="ARBA" id="ARBA00023239"/>
    </source>
</evidence>
<dbReference type="SUPFAM" id="SSF51695">
    <property type="entry name" value="PLC-like phosphodiesterases"/>
    <property type="match status" value="1"/>
</dbReference>
<dbReference type="Proteomes" id="UP000728032">
    <property type="component" value="Unassembled WGS sequence"/>
</dbReference>
<dbReference type="PROSITE" id="PS51704">
    <property type="entry name" value="GP_PDE"/>
    <property type="match status" value="1"/>
</dbReference>
<proteinExistence type="predicted"/>
<dbReference type="GO" id="GO:0006629">
    <property type="term" value="P:lipid metabolic process"/>
    <property type="evidence" value="ECO:0007669"/>
    <property type="project" value="InterPro"/>
</dbReference>
<dbReference type="PANTHER" id="PTHR46211">
    <property type="entry name" value="GLYCEROPHOSPHORYL DIESTER PHOSPHODIESTERASE"/>
    <property type="match status" value="1"/>
</dbReference>
<keyword evidence="5" id="KW-0456">Lyase</keyword>
<dbReference type="PANTHER" id="PTHR46211:SF10">
    <property type="entry name" value="EXPORTED PROTEIN"/>
    <property type="match status" value="1"/>
</dbReference>
<dbReference type="Pfam" id="PF03009">
    <property type="entry name" value="GDPD"/>
    <property type="match status" value="1"/>
</dbReference>
<evidence type="ECO:0000256" key="2">
    <source>
        <dbReference type="ARBA" id="ARBA00022723"/>
    </source>
</evidence>
<accession>A0A7R9Q8G2</accession>
<sequence>MGYALQHNNLYMEPFIGVAYDYLENDSIQQNVPNNQNTGIINFGFNVDIANTHGFSVNYEGQFAKKYNAPENTAYAIDLALRNHADVIWISVQLSNDGVPVLYRPNNLNALSNGQGQQTIYPWRGKGIRIPTLQQVLTQFPRTTFYIDIKSPDADPVQIATAIKRVLVSTNSLNRVRLYSTERRYTDAVKQVGQIPYFVARDDTRDILARVALNHNCQAAQEPIGWHGLELRRQVEVVETYTLGEGRSKAEFVWDKEIMNCFRTQAANRIVLFGINSEADYRIAKQLGAEAVMVDSPAQFSNR</sequence>
<keyword evidence="3" id="KW-0460">Magnesium</keyword>
<dbReference type="GO" id="GO:0016829">
    <property type="term" value="F:lyase activity"/>
    <property type="evidence" value="ECO:0007669"/>
    <property type="project" value="UniProtKB-KW"/>
</dbReference>
<reference evidence="7" key="1">
    <citation type="submission" date="2020-11" db="EMBL/GenBank/DDBJ databases">
        <authorList>
            <person name="Tran Van P."/>
        </authorList>
    </citation>
    <scope>NUCLEOTIDE SEQUENCE</scope>
</reference>
<evidence type="ECO:0000313" key="7">
    <source>
        <dbReference type="EMBL" id="CAD7636406.1"/>
    </source>
</evidence>
<dbReference type="GO" id="GO:0046872">
    <property type="term" value="F:metal ion binding"/>
    <property type="evidence" value="ECO:0007669"/>
    <property type="project" value="UniProtKB-KW"/>
</dbReference>
<dbReference type="InterPro" id="IPR017946">
    <property type="entry name" value="PLC-like_Pdiesterase_TIM-brl"/>
</dbReference>
<evidence type="ECO:0000259" key="6">
    <source>
        <dbReference type="PROSITE" id="PS51704"/>
    </source>
</evidence>
<keyword evidence="4" id="KW-1015">Disulfide bond</keyword>
<dbReference type="AlphaFoldDB" id="A0A7R9Q8G2"/>
<evidence type="ECO:0000256" key="1">
    <source>
        <dbReference type="ARBA" id="ARBA00000110"/>
    </source>
</evidence>
<dbReference type="EMBL" id="OC914829">
    <property type="protein sequence ID" value="CAD7636406.1"/>
    <property type="molecule type" value="Genomic_DNA"/>
</dbReference>
<keyword evidence="2" id="KW-0479">Metal-binding</keyword>
<evidence type="ECO:0000256" key="3">
    <source>
        <dbReference type="ARBA" id="ARBA00022842"/>
    </source>
</evidence>
<dbReference type="EMBL" id="CAJPVJ010000004">
    <property type="protein sequence ID" value="CAG2156903.1"/>
    <property type="molecule type" value="Genomic_DNA"/>
</dbReference>
<gene>
    <name evidence="7" type="ORF">ONB1V03_LOCUS166</name>
</gene>
<evidence type="ECO:0000313" key="8">
    <source>
        <dbReference type="Proteomes" id="UP000728032"/>
    </source>
</evidence>
<dbReference type="InterPro" id="IPR030395">
    <property type="entry name" value="GP_PDE_dom"/>
</dbReference>
<dbReference type="OrthoDB" id="1058301at2759"/>
<name>A0A7R9Q8G2_9ACAR</name>
<comment type="catalytic activity">
    <reaction evidence="1">
        <text>an N-(acyl)-sphingosylphosphoethanolamine = an N-(acyl)-sphingosyl-1,3-cyclic phosphate + ethanolamine</text>
        <dbReference type="Rhea" id="RHEA:60648"/>
        <dbReference type="ChEBI" id="CHEBI:57603"/>
        <dbReference type="ChEBI" id="CHEBI:143891"/>
        <dbReference type="ChEBI" id="CHEBI:143892"/>
    </reaction>
</comment>
<evidence type="ECO:0000256" key="4">
    <source>
        <dbReference type="ARBA" id="ARBA00023157"/>
    </source>
</evidence>
<dbReference type="GO" id="GO:0008081">
    <property type="term" value="F:phosphoric diester hydrolase activity"/>
    <property type="evidence" value="ECO:0007669"/>
    <property type="project" value="InterPro"/>
</dbReference>